<dbReference type="InterPro" id="IPR000836">
    <property type="entry name" value="PRTase_dom"/>
</dbReference>
<dbReference type="HOGENOM" id="CLU_022389_3_1_9"/>
<dbReference type="NCBIfam" id="TIGR01134">
    <property type="entry name" value="purF"/>
    <property type="match status" value="1"/>
</dbReference>
<dbReference type="RefSeq" id="WP_014261814.1">
    <property type="nucleotide sequence ID" value="NC_016630.1"/>
</dbReference>
<dbReference type="GO" id="GO:0009113">
    <property type="term" value="P:purine nucleobase biosynthetic process"/>
    <property type="evidence" value="ECO:0007669"/>
    <property type="project" value="UniProtKB-UniRule"/>
</dbReference>
<evidence type="ECO:0000256" key="6">
    <source>
        <dbReference type="ARBA" id="ARBA00022962"/>
    </source>
</evidence>
<dbReference type="UniPathway" id="UPA00074">
    <property type="reaction ID" value="UER00124"/>
</dbReference>
<dbReference type="OrthoDB" id="9801213at2"/>
<feature type="binding site" evidence="7 10">
    <location>
        <position position="237"/>
    </location>
    <ligand>
        <name>[4Fe-4S] cluster</name>
        <dbReference type="ChEBI" id="CHEBI:49883"/>
    </ligand>
</feature>
<reference evidence="13" key="1">
    <citation type="submission" date="2010-12" db="EMBL/GenBank/DDBJ databases">
        <title>The genome sequence of Filifactor alocis strain ATCC 35896.</title>
        <authorList>
            <consortium name="The Broad Institute Genome Sequencing Platform"/>
            <person name="Ward D."/>
            <person name="Earl A."/>
            <person name="Feldgarden M."/>
            <person name="Young S.K."/>
            <person name="Gargeya S."/>
            <person name="Zeng Q."/>
            <person name="Alvarado L."/>
            <person name="Berlin A."/>
            <person name="Bochicchio J."/>
            <person name="Chapman S.B."/>
            <person name="Chen Z."/>
            <person name="Freedman E."/>
            <person name="Gellesch M."/>
            <person name="Goldberg J."/>
            <person name="Griggs A."/>
            <person name="Gujja S."/>
            <person name="Heilman E."/>
            <person name="Heiman D."/>
            <person name="Howarth C."/>
            <person name="Mehta T."/>
            <person name="Neiman D."/>
            <person name="Pearson M."/>
            <person name="Roberts A."/>
            <person name="Saif S."/>
            <person name="Shea T."/>
            <person name="Shenoy N."/>
            <person name="Sisk P."/>
            <person name="Stolte C."/>
            <person name="Sykes S."/>
            <person name="White J."/>
            <person name="Yandava C."/>
            <person name="Izard J."/>
            <person name="Blanton J.M."/>
            <person name="Baranova O.V."/>
            <person name="Tanner A.C."/>
            <person name="Dewhirst F.E."/>
            <person name="Haas B."/>
            <person name="Nusbaum C."/>
            <person name="Birren B."/>
        </authorList>
    </citation>
    <scope>NUCLEOTIDE SEQUENCE [LARGE SCALE GENOMIC DNA]</scope>
    <source>
        <strain evidence="13">ATCC 35896 / D40 B5</strain>
    </source>
</reference>
<dbReference type="eggNOG" id="COG0034">
    <property type="taxonomic scope" value="Bacteria"/>
</dbReference>
<protein>
    <recommendedName>
        <fullName evidence="7">Amidophosphoribosyltransferase</fullName>
        <shortName evidence="7">ATase</shortName>
        <ecNumber evidence="7">2.4.2.14</ecNumber>
    </recommendedName>
    <alternativeName>
        <fullName evidence="7">Glutamine phosphoribosylpyrophosphate amidotransferase</fullName>
        <shortName evidence="7">GPATase</shortName>
    </alternativeName>
</protein>
<dbReference type="KEGG" id="faa:HMPREF0389_00498"/>
<evidence type="ECO:0000256" key="8">
    <source>
        <dbReference type="PIRNR" id="PIRNR000485"/>
    </source>
</evidence>
<keyword evidence="3 7" id="KW-0328">Glycosyltransferase</keyword>
<dbReference type="GO" id="GO:0004044">
    <property type="term" value="F:amidophosphoribosyltransferase activity"/>
    <property type="evidence" value="ECO:0007669"/>
    <property type="project" value="UniProtKB-UniRule"/>
</dbReference>
<evidence type="ECO:0000313" key="13">
    <source>
        <dbReference type="Proteomes" id="UP000007468"/>
    </source>
</evidence>
<keyword evidence="7 10" id="KW-0411">Iron-sulfur</keyword>
<gene>
    <name evidence="7 12" type="primary">purF</name>
    <name evidence="12" type="ordered locus">HMPREF0389_00498</name>
</gene>
<comment type="cofactor">
    <cofactor evidence="7 9">
        <name>Mg(2+)</name>
        <dbReference type="ChEBI" id="CHEBI:18420"/>
    </cofactor>
    <text evidence="7 9">Binds 1 Mg(2+) ion per subunit.</text>
</comment>
<dbReference type="Proteomes" id="UP000007468">
    <property type="component" value="Chromosome"/>
</dbReference>
<keyword evidence="6 7" id="KW-0315">Glutamine amidotransferase</keyword>
<dbReference type="EMBL" id="CP002390">
    <property type="protein sequence ID" value="EFE28581.2"/>
    <property type="molecule type" value="Genomic_DNA"/>
</dbReference>
<keyword evidence="5 7" id="KW-0658">Purine biosynthesis</keyword>
<comment type="cofactor">
    <cofactor evidence="7 10">
        <name>[4Fe-4S] cluster</name>
        <dbReference type="ChEBI" id="CHEBI:49883"/>
    </cofactor>
    <text evidence="7 10">Binds 1 [4Fe-4S] cluster per subunit.</text>
</comment>
<dbReference type="PIRSF" id="PIRSF000485">
    <property type="entry name" value="Amd_phspho_trans"/>
    <property type="match status" value="1"/>
</dbReference>
<comment type="pathway">
    <text evidence="1 7 8">Purine metabolism; IMP biosynthesis via de novo pathway; N(1)-(5-phospho-D-ribosyl)glycinamide from 5-phospho-alpha-D-ribose 1-diphosphate: step 1/2.</text>
</comment>
<keyword evidence="13" id="KW-1185">Reference proteome</keyword>
<dbReference type="Pfam" id="PF13537">
    <property type="entry name" value="GATase_7"/>
    <property type="match status" value="1"/>
</dbReference>
<dbReference type="GO" id="GO:0006189">
    <property type="term" value="P:'de novo' IMP biosynthetic process"/>
    <property type="evidence" value="ECO:0007669"/>
    <property type="project" value="UniProtKB-UniRule"/>
</dbReference>
<evidence type="ECO:0000313" key="12">
    <source>
        <dbReference type="EMBL" id="EFE28581.2"/>
    </source>
</evidence>
<dbReference type="Pfam" id="PF00156">
    <property type="entry name" value="Pribosyltran"/>
    <property type="match status" value="1"/>
</dbReference>
<feature type="binding site" evidence="7 9">
    <location>
        <position position="346"/>
    </location>
    <ligand>
        <name>Mg(2+)</name>
        <dbReference type="ChEBI" id="CHEBI:18420"/>
    </ligand>
</feature>
<evidence type="ECO:0000256" key="10">
    <source>
        <dbReference type="PIRSR" id="PIRSR000485-3"/>
    </source>
</evidence>
<dbReference type="AlphaFoldDB" id="D6GSE0"/>
<evidence type="ECO:0000256" key="7">
    <source>
        <dbReference type="HAMAP-Rule" id="MF_01931"/>
    </source>
</evidence>
<dbReference type="GO" id="GO:0000287">
    <property type="term" value="F:magnesium ion binding"/>
    <property type="evidence" value="ECO:0007669"/>
    <property type="project" value="UniProtKB-UniRule"/>
</dbReference>
<feature type="binding site" evidence="7 9">
    <location>
        <position position="284"/>
    </location>
    <ligand>
        <name>Mg(2+)</name>
        <dbReference type="ChEBI" id="CHEBI:18420"/>
    </ligand>
</feature>
<dbReference type="SUPFAM" id="SSF53271">
    <property type="entry name" value="PRTase-like"/>
    <property type="match status" value="1"/>
</dbReference>
<dbReference type="InterPro" id="IPR029057">
    <property type="entry name" value="PRTase-like"/>
</dbReference>
<dbReference type="CDD" id="cd06223">
    <property type="entry name" value="PRTases_typeI"/>
    <property type="match status" value="1"/>
</dbReference>
<dbReference type="PATRIC" id="fig|546269.5.peg.152"/>
<organism evidence="12 13">
    <name type="scientific">Filifactor alocis (strain ATCC 35896 / CCUG 47790 / D40 B5)</name>
    <name type="common">Fusobacterium alocis</name>
    <dbReference type="NCBI Taxonomy" id="546269"/>
    <lineage>
        <taxon>Bacteria</taxon>
        <taxon>Bacillati</taxon>
        <taxon>Bacillota</taxon>
        <taxon>Clostridia</taxon>
        <taxon>Peptostreptococcales</taxon>
        <taxon>Filifactoraceae</taxon>
        <taxon>Filifactor</taxon>
    </lineage>
</organism>
<feature type="domain" description="Glutamine amidotransferase type-2" evidence="11">
    <location>
        <begin position="1"/>
        <end position="220"/>
    </location>
</feature>
<dbReference type="InterPro" id="IPR005854">
    <property type="entry name" value="PurF"/>
</dbReference>
<feature type="binding site" evidence="7 10">
    <location>
        <position position="383"/>
    </location>
    <ligand>
        <name>[4Fe-4S] cluster</name>
        <dbReference type="ChEBI" id="CHEBI:49883"/>
    </ligand>
</feature>
<comment type="function">
    <text evidence="7">Catalyzes the formation of phosphoribosylamine from phosphoribosylpyrophosphate (PRPP) and glutamine.</text>
</comment>
<dbReference type="STRING" id="546269.HMPREF0389_00498"/>
<dbReference type="Gene3D" id="3.40.50.2020">
    <property type="match status" value="1"/>
</dbReference>
<keyword evidence="7" id="KW-0004">4Fe-4S</keyword>
<keyword evidence="4 7" id="KW-0808">Transferase</keyword>
<evidence type="ECO:0000256" key="5">
    <source>
        <dbReference type="ARBA" id="ARBA00022755"/>
    </source>
</evidence>
<evidence type="ECO:0000256" key="4">
    <source>
        <dbReference type="ARBA" id="ARBA00022679"/>
    </source>
</evidence>
<comment type="catalytic activity">
    <reaction evidence="7 8">
        <text>5-phospho-beta-D-ribosylamine + L-glutamate + diphosphate = 5-phospho-alpha-D-ribose 1-diphosphate + L-glutamine + H2O</text>
        <dbReference type="Rhea" id="RHEA:14905"/>
        <dbReference type="ChEBI" id="CHEBI:15377"/>
        <dbReference type="ChEBI" id="CHEBI:29985"/>
        <dbReference type="ChEBI" id="CHEBI:33019"/>
        <dbReference type="ChEBI" id="CHEBI:58017"/>
        <dbReference type="ChEBI" id="CHEBI:58359"/>
        <dbReference type="ChEBI" id="CHEBI:58681"/>
        <dbReference type="EC" id="2.4.2.14"/>
    </reaction>
</comment>
<evidence type="ECO:0000256" key="1">
    <source>
        <dbReference type="ARBA" id="ARBA00005209"/>
    </source>
</evidence>
<dbReference type="GO" id="GO:0051539">
    <property type="term" value="F:4 iron, 4 sulfur cluster binding"/>
    <property type="evidence" value="ECO:0007669"/>
    <property type="project" value="UniProtKB-KW"/>
</dbReference>
<dbReference type="PROSITE" id="PS51278">
    <property type="entry name" value="GATASE_TYPE_2"/>
    <property type="match status" value="1"/>
</dbReference>
<keyword evidence="7 9" id="KW-0460">Magnesium</keyword>
<comment type="caution">
    <text evidence="7">Lacks conserved residue(s) required for the propagation of feature annotation.</text>
</comment>
<evidence type="ECO:0000256" key="3">
    <source>
        <dbReference type="ARBA" id="ARBA00022676"/>
    </source>
</evidence>
<feature type="binding site" evidence="7 10">
    <location>
        <position position="438"/>
    </location>
    <ligand>
        <name>[4Fe-4S] cluster</name>
        <dbReference type="ChEBI" id="CHEBI:49883"/>
    </ligand>
</feature>
<comment type="similarity">
    <text evidence="2 7 8">In the C-terminal section; belongs to the purine/pyrimidine phosphoribosyltransferase family.</text>
</comment>
<keyword evidence="7 10" id="KW-0408">Iron</keyword>
<dbReference type="PANTHER" id="PTHR11907">
    <property type="entry name" value="AMIDOPHOSPHORIBOSYLTRANSFERASE"/>
    <property type="match status" value="1"/>
</dbReference>
<keyword evidence="7 9" id="KW-0479">Metal-binding</keyword>
<dbReference type="SUPFAM" id="SSF56235">
    <property type="entry name" value="N-terminal nucleophile aminohydrolases (Ntn hydrolases)"/>
    <property type="match status" value="1"/>
</dbReference>
<evidence type="ECO:0000259" key="11">
    <source>
        <dbReference type="PROSITE" id="PS51278"/>
    </source>
</evidence>
<dbReference type="Gene3D" id="3.60.20.10">
    <property type="entry name" value="Glutamine Phosphoribosylpyrophosphate, subunit 1, domain 1"/>
    <property type="match status" value="1"/>
</dbReference>
<dbReference type="InterPro" id="IPR017932">
    <property type="entry name" value="GATase_2_dom"/>
</dbReference>
<evidence type="ECO:0000256" key="2">
    <source>
        <dbReference type="ARBA" id="ARBA00010138"/>
    </source>
</evidence>
<name>D6GSE0_FILAD</name>
<dbReference type="InterPro" id="IPR029055">
    <property type="entry name" value="Ntn_hydrolases_N"/>
</dbReference>
<accession>D6GSE0</accession>
<proteinExistence type="inferred from homology"/>
<feature type="binding site" evidence="7 10">
    <location>
        <position position="435"/>
    </location>
    <ligand>
        <name>[4Fe-4S] cluster</name>
        <dbReference type="ChEBI" id="CHEBI:49883"/>
    </ligand>
</feature>
<feature type="binding site" evidence="7 9">
    <location>
        <position position="347"/>
    </location>
    <ligand>
        <name>Mg(2+)</name>
        <dbReference type="ChEBI" id="CHEBI:18420"/>
    </ligand>
</feature>
<evidence type="ECO:0000256" key="9">
    <source>
        <dbReference type="PIRSR" id="PIRSR000485-2"/>
    </source>
</evidence>
<sequence>MAGILGIKSTQNVSRKLFYGLNSLQHRGQEGCGIAVNTGEDIVRVRHSGLVIDSMKEDVLDSTTGNIGIGNVRYAMASTSVNATGEPFFGFTKGEKLSIVNDGSLINHQLLRTRLEEEGMMFQTNSDTEVILYLIARYYDGDIIKAVKKAASYLEGAYSFILMYQDKLIAVRDPNGFRPLVMGHKNGEYIFASENAAGDILGMTFDRDVTPGEIVVTGENGFVSHRLKDKEEKHSFCIFEHVYLARNDANLEEVNAYLFRWRTGKILYEESPVDVDLVVPVPDSGYPAAIGYSQASAIPLGEGLVKNRYMGRTFIKPTQEEREIAVRLKLNPQYHVVKGKKIVLVDDSIVRGTTSRNLIQNLRDAGATEVHVRITSPPVEYPCYYGIDTPSRNNLIASQHSVEEIKEIIGADSLSFISLDGLYRASDLENRDIFCNACFTGNYNVDPCLL</sequence>
<dbReference type="HAMAP" id="MF_01931">
    <property type="entry name" value="PurF"/>
    <property type="match status" value="1"/>
</dbReference>
<dbReference type="EC" id="2.4.2.14" evidence="7"/>